<dbReference type="Proteomes" id="UP000824159">
    <property type="component" value="Unassembled WGS sequence"/>
</dbReference>
<dbReference type="PANTHER" id="PTHR30217:SF10">
    <property type="entry name" value="23S RRNA 5-HYDROXYCYTIDINE C2501 SYNTHASE"/>
    <property type="match status" value="1"/>
</dbReference>
<gene>
    <name evidence="2" type="ORF">IAD12_05675</name>
</gene>
<proteinExistence type="predicted"/>
<dbReference type="EMBL" id="DVLX01000070">
    <property type="protein sequence ID" value="HIT99721.1"/>
    <property type="molecule type" value="Genomic_DNA"/>
</dbReference>
<evidence type="ECO:0000313" key="3">
    <source>
        <dbReference type="Proteomes" id="UP000824159"/>
    </source>
</evidence>
<sequence>MIARKIPELLSPAGGIQQLEAAVQNGADAVYMGGPFFNARIKAENFTDDDMLRAIDYAHERNVKIYVTLNTLIRDDELYRAFSYVDFLYSAGADALIVQDIGLSRLVRRYFPDFPLHLSTQGTLYNRQGVETAKELGFSRVVPARELSLEEIREVSDECHSGKTSCEVEVFVHGALCMCYSGQCQMSRMLGGANGRSGNRGLCAQPCRLPYENDRGEKGYFLSPKDICYIGSIGELCEAGVDSFKIEGRLKSPQYVAVVTSIYRKYMDMYAQTGRADVSDEDMNKLLQIFNRGGFTQKYLRGNMKENILSGESPKNRGVFIGTVTAGQENEMRKGRSSALSRKLIDVKLEGKLSIGDGVEIRGSNVAGNVVTYIKELSGGIVRIGDIKEKVRRGDKVYKVTDKELLKAAEETYSRGERRKSAIDMVFKASIGSVPELEIVDREGDISVTVEGSGITGRATEKATDENKIKAQLSKLGSTPFSPGRIDVQTEGMPFIPASEINDMRRRGAGAIMEMRREAVRKGRKSIGRDKLEEAAMKEGIYSRRDNEADEKDIQEYFSVSHAPDKKAFKYIPIEIYMEKDSEENTDDIPYVFNVSKGKLDSYIEENFNNIVKRVCDRGIMLNNIGWIKEFRDEGIKIFGGSGLNAYNMQSVKAYEEIGVEVVQPSCEMVKEENIPLMITECDLGTSILIDRKGVTYDVFNAFSDDKKIIKKREEKDR</sequence>
<protein>
    <submittedName>
        <fullName evidence="2">U32 family peptidase</fullName>
    </submittedName>
</protein>
<dbReference type="InterPro" id="IPR051454">
    <property type="entry name" value="RNA/ubiquinone_mod_enzymes"/>
</dbReference>
<dbReference type="PROSITE" id="PS01276">
    <property type="entry name" value="PEPTIDASE_U32"/>
    <property type="match status" value="1"/>
</dbReference>
<dbReference type="Pfam" id="PF01136">
    <property type="entry name" value="Peptidase_U32"/>
    <property type="match status" value="1"/>
</dbReference>
<evidence type="ECO:0000259" key="1">
    <source>
        <dbReference type="Pfam" id="PF12392"/>
    </source>
</evidence>
<evidence type="ECO:0000313" key="2">
    <source>
        <dbReference type="EMBL" id="HIT99721.1"/>
    </source>
</evidence>
<dbReference type="Pfam" id="PF12392">
    <property type="entry name" value="DUF3656"/>
    <property type="match status" value="1"/>
</dbReference>
<dbReference type="AlphaFoldDB" id="A0A9D1HCX1"/>
<dbReference type="PANTHER" id="PTHR30217">
    <property type="entry name" value="PEPTIDASE U32 FAMILY"/>
    <property type="match status" value="1"/>
</dbReference>
<reference evidence="2" key="1">
    <citation type="submission" date="2020-10" db="EMBL/GenBank/DDBJ databases">
        <authorList>
            <person name="Gilroy R."/>
        </authorList>
    </citation>
    <scope>NUCLEOTIDE SEQUENCE</scope>
    <source>
        <strain evidence="2">CHK176-22527</strain>
    </source>
</reference>
<reference evidence="2" key="2">
    <citation type="journal article" date="2021" name="PeerJ">
        <title>Extensive microbial diversity within the chicken gut microbiome revealed by metagenomics and culture.</title>
        <authorList>
            <person name="Gilroy R."/>
            <person name="Ravi A."/>
            <person name="Getino M."/>
            <person name="Pursley I."/>
            <person name="Horton D.L."/>
            <person name="Alikhan N.F."/>
            <person name="Baker D."/>
            <person name="Gharbi K."/>
            <person name="Hall N."/>
            <person name="Watson M."/>
            <person name="Adriaenssens E.M."/>
            <person name="Foster-Nyarko E."/>
            <person name="Jarju S."/>
            <person name="Secka A."/>
            <person name="Antonio M."/>
            <person name="Oren A."/>
            <person name="Chaudhuri R.R."/>
            <person name="La Ragione R."/>
            <person name="Hildebrand F."/>
            <person name="Pallen M.J."/>
        </authorList>
    </citation>
    <scope>NUCLEOTIDE SEQUENCE</scope>
    <source>
        <strain evidence="2">CHK176-22527</strain>
    </source>
</reference>
<dbReference type="InterPro" id="IPR001539">
    <property type="entry name" value="Peptidase_U32"/>
</dbReference>
<comment type="caution">
    <text evidence="2">The sequence shown here is derived from an EMBL/GenBank/DDBJ whole genome shotgun (WGS) entry which is preliminary data.</text>
</comment>
<accession>A0A9D1HCX1</accession>
<name>A0A9D1HCX1_9FIRM</name>
<dbReference type="InterPro" id="IPR020988">
    <property type="entry name" value="Pept_U32_collagenase"/>
</dbReference>
<feature type="domain" description="Peptidase U32 collagenase" evidence="1">
    <location>
        <begin position="397"/>
        <end position="516"/>
    </location>
</feature>
<organism evidence="2 3">
    <name type="scientific">Candidatus Allocopromorpha excrementavium</name>
    <dbReference type="NCBI Taxonomy" id="2840741"/>
    <lineage>
        <taxon>Bacteria</taxon>
        <taxon>Bacillati</taxon>
        <taxon>Bacillota</taxon>
        <taxon>Clostridia</taxon>
        <taxon>Eubacteriales</taxon>
        <taxon>Eubacteriaceae</taxon>
        <taxon>Eubacteriaceae incertae sedis</taxon>
        <taxon>Candidatus Allocopromorpha</taxon>
    </lineage>
</organism>